<keyword evidence="10" id="KW-0626">Porin</keyword>
<comment type="subcellular location">
    <subcellularLocation>
        <location evidence="1">Cell outer membrane</location>
        <topology evidence="1">Multi-pass membrane protein</topology>
    </subcellularLocation>
</comment>
<keyword evidence="19" id="KW-1185">Reference proteome</keyword>
<evidence type="ECO:0000256" key="6">
    <source>
        <dbReference type="ARBA" id="ARBA00022692"/>
    </source>
</evidence>
<keyword evidence="3" id="KW-0813">Transport</keyword>
<keyword evidence="5" id="KW-0762">Sugar transport</keyword>
<evidence type="ECO:0000259" key="16">
    <source>
        <dbReference type="Pfam" id="PF02563"/>
    </source>
</evidence>
<reference evidence="18 19" key="1">
    <citation type="submission" date="2018-05" db="EMBL/GenBank/DDBJ databases">
        <title>Genomic Encyclopedia of Type Strains, Phase IV (KMG-V): Genome sequencing to study the core and pangenomes of soil and plant-associated prokaryotes.</title>
        <authorList>
            <person name="Whitman W."/>
        </authorList>
    </citation>
    <scope>NUCLEOTIDE SEQUENCE [LARGE SCALE GENOMIC DNA]</scope>
    <source>
        <strain evidence="18 19">SCZa-39</strain>
    </source>
</reference>
<comment type="caution">
    <text evidence="18">The sequence shown here is derived from an EMBL/GenBank/DDBJ whole genome shotgun (WGS) entry which is preliminary data.</text>
</comment>
<evidence type="ECO:0000256" key="1">
    <source>
        <dbReference type="ARBA" id="ARBA00004571"/>
    </source>
</evidence>
<proteinExistence type="inferred from homology"/>
<name>A0ABX5KBC8_9BURK</name>
<evidence type="ECO:0000256" key="9">
    <source>
        <dbReference type="ARBA" id="ARBA00023065"/>
    </source>
</evidence>
<dbReference type="Gene3D" id="3.30.1950.10">
    <property type="entry name" value="wza like domain"/>
    <property type="match status" value="1"/>
</dbReference>
<evidence type="ECO:0000256" key="3">
    <source>
        <dbReference type="ARBA" id="ARBA00022448"/>
    </source>
</evidence>
<keyword evidence="13" id="KW-0998">Cell outer membrane</keyword>
<gene>
    <name evidence="18" type="ORF">C7402_12377</name>
</gene>
<dbReference type="InterPro" id="IPR049712">
    <property type="entry name" value="Poly_export"/>
</dbReference>
<dbReference type="Pfam" id="PF22461">
    <property type="entry name" value="SLBB_2"/>
    <property type="match status" value="2"/>
</dbReference>
<evidence type="ECO:0000256" key="7">
    <source>
        <dbReference type="ARBA" id="ARBA00022729"/>
    </source>
</evidence>
<keyword evidence="4" id="KW-1134">Transmembrane beta strand</keyword>
<dbReference type="PANTHER" id="PTHR33619:SF3">
    <property type="entry name" value="POLYSACCHARIDE EXPORT PROTEIN GFCE-RELATED"/>
    <property type="match status" value="1"/>
</dbReference>
<evidence type="ECO:0000313" key="18">
    <source>
        <dbReference type="EMBL" id="PVX72838.1"/>
    </source>
</evidence>
<feature type="domain" description="SLBB" evidence="17">
    <location>
        <begin position="279"/>
        <end position="360"/>
    </location>
</feature>
<evidence type="ECO:0000256" key="4">
    <source>
        <dbReference type="ARBA" id="ARBA00022452"/>
    </source>
</evidence>
<protein>
    <submittedName>
        <fullName evidence="18">Polysaccharide export outer membrane protein</fullName>
    </submittedName>
</protein>
<keyword evidence="14" id="KW-0449">Lipoprotein</keyword>
<dbReference type="InterPro" id="IPR054765">
    <property type="entry name" value="SLBB_dom"/>
</dbReference>
<evidence type="ECO:0000256" key="13">
    <source>
        <dbReference type="ARBA" id="ARBA00023237"/>
    </source>
</evidence>
<evidence type="ECO:0000256" key="2">
    <source>
        <dbReference type="ARBA" id="ARBA00009450"/>
    </source>
</evidence>
<keyword evidence="9" id="KW-0406">Ion transport</keyword>
<feature type="domain" description="SLBB" evidence="17">
    <location>
        <begin position="193"/>
        <end position="271"/>
    </location>
</feature>
<dbReference type="InterPro" id="IPR003715">
    <property type="entry name" value="Poly_export_N"/>
</dbReference>
<dbReference type="Proteomes" id="UP000245712">
    <property type="component" value="Unassembled WGS sequence"/>
</dbReference>
<evidence type="ECO:0000259" key="17">
    <source>
        <dbReference type="Pfam" id="PF22461"/>
    </source>
</evidence>
<keyword evidence="11 15" id="KW-0472">Membrane</keyword>
<evidence type="ECO:0000256" key="15">
    <source>
        <dbReference type="SAM" id="Phobius"/>
    </source>
</evidence>
<evidence type="ECO:0000256" key="14">
    <source>
        <dbReference type="ARBA" id="ARBA00023288"/>
    </source>
</evidence>
<comment type="similarity">
    <text evidence="2">Belongs to the BexD/CtrA/VexA family.</text>
</comment>
<dbReference type="Pfam" id="PF02563">
    <property type="entry name" value="Poly_export"/>
    <property type="match status" value="1"/>
</dbReference>
<evidence type="ECO:0000256" key="10">
    <source>
        <dbReference type="ARBA" id="ARBA00023114"/>
    </source>
</evidence>
<evidence type="ECO:0000256" key="11">
    <source>
        <dbReference type="ARBA" id="ARBA00023136"/>
    </source>
</evidence>
<keyword evidence="7" id="KW-0732">Signal</keyword>
<organism evidence="18 19">
    <name type="scientific">Paraburkholderia unamae</name>
    <dbReference type="NCBI Taxonomy" id="219649"/>
    <lineage>
        <taxon>Bacteria</taxon>
        <taxon>Pseudomonadati</taxon>
        <taxon>Pseudomonadota</taxon>
        <taxon>Betaproteobacteria</taxon>
        <taxon>Burkholderiales</taxon>
        <taxon>Burkholderiaceae</taxon>
        <taxon>Paraburkholderia</taxon>
    </lineage>
</organism>
<keyword evidence="6 15" id="KW-0812">Transmembrane</keyword>
<keyword evidence="15" id="KW-1133">Transmembrane helix</keyword>
<keyword evidence="8" id="KW-0625">Polysaccharide transport</keyword>
<evidence type="ECO:0000256" key="12">
    <source>
        <dbReference type="ARBA" id="ARBA00023139"/>
    </source>
</evidence>
<feature type="transmembrane region" description="Helical" evidence="15">
    <location>
        <begin position="20"/>
        <end position="40"/>
    </location>
</feature>
<feature type="domain" description="Polysaccharide export protein N-terminal" evidence="16">
    <location>
        <begin position="98"/>
        <end position="187"/>
    </location>
</feature>
<evidence type="ECO:0000313" key="19">
    <source>
        <dbReference type="Proteomes" id="UP000245712"/>
    </source>
</evidence>
<sequence length="390" mass="41447">MQPRVAGAALRRLFELRSRVYRVVLLFSAPVAMSACMYAPGMKMQQASSLPVESASQGTPEARLPVPMTDITMSLISRMRSDAVRETGVEAGSLFDKARPYAIGPGDVLQITVWDHPELAAALGAQPPADSRTYDPPPGFVVDNAGRLNFPFAGSILVQGLRVDELQSKLASALGKSFHNPQVTVRIASFRSQQVYVDGDVHTPGAQAINDIPTTLYDAIGHAGGFATTADQSAIELVRNGKSFRINMTQMLDGGHNPAEIVLRGGDFVRVSAREDNGVYVMGEVTKPTKALPLRNGVLTLSDALSQAGSISSTTADAAQLYVIRGTGKDAEVFHLDASSPVSMVLANQFTLDPKDVVYVDGNGLVRFSRVLSLLLPAIDAGLTAGLVAK</sequence>
<dbReference type="EMBL" id="QEOB01000023">
    <property type="protein sequence ID" value="PVX72838.1"/>
    <property type="molecule type" value="Genomic_DNA"/>
</dbReference>
<evidence type="ECO:0000256" key="8">
    <source>
        <dbReference type="ARBA" id="ARBA00023047"/>
    </source>
</evidence>
<evidence type="ECO:0000256" key="5">
    <source>
        <dbReference type="ARBA" id="ARBA00022597"/>
    </source>
</evidence>
<keyword evidence="12" id="KW-0564">Palmitate</keyword>
<dbReference type="PANTHER" id="PTHR33619">
    <property type="entry name" value="POLYSACCHARIDE EXPORT PROTEIN GFCE-RELATED"/>
    <property type="match status" value="1"/>
</dbReference>
<dbReference type="Gene3D" id="3.10.560.10">
    <property type="entry name" value="Outer membrane lipoprotein wza domain like"/>
    <property type="match status" value="2"/>
</dbReference>
<accession>A0ABX5KBC8</accession>